<proteinExistence type="predicted"/>
<protein>
    <recommendedName>
        <fullName evidence="3">Dynein light chain 1, cytoplasmic</fullName>
    </recommendedName>
</protein>
<evidence type="ECO:0000256" key="8">
    <source>
        <dbReference type="ARBA" id="ARBA00022927"/>
    </source>
</evidence>
<evidence type="ECO:0000256" key="7">
    <source>
        <dbReference type="ARBA" id="ARBA00022816"/>
    </source>
</evidence>
<dbReference type="InterPro" id="IPR037177">
    <property type="entry name" value="DLC_sf"/>
</dbReference>
<organism evidence="12 13">
    <name type="scientific">Gossypium australe</name>
    <dbReference type="NCBI Taxonomy" id="47621"/>
    <lineage>
        <taxon>Eukaryota</taxon>
        <taxon>Viridiplantae</taxon>
        <taxon>Streptophyta</taxon>
        <taxon>Embryophyta</taxon>
        <taxon>Tracheophyta</taxon>
        <taxon>Spermatophyta</taxon>
        <taxon>Magnoliopsida</taxon>
        <taxon>eudicotyledons</taxon>
        <taxon>Gunneridae</taxon>
        <taxon>Pentapetalae</taxon>
        <taxon>rosids</taxon>
        <taxon>malvids</taxon>
        <taxon>Malvales</taxon>
        <taxon>Malvaceae</taxon>
        <taxon>Malvoideae</taxon>
        <taxon>Gossypium</taxon>
    </lineage>
</organism>
<dbReference type="GO" id="GO:0015031">
    <property type="term" value="P:protein transport"/>
    <property type="evidence" value="ECO:0007669"/>
    <property type="project" value="UniProtKB-KW"/>
</dbReference>
<evidence type="ECO:0000256" key="10">
    <source>
        <dbReference type="ARBA" id="ARBA00023242"/>
    </source>
</evidence>
<dbReference type="GO" id="GO:0045505">
    <property type="term" value="F:dynein intermediate chain binding"/>
    <property type="evidence" value="ECO:0007669"/>
    <property type="project" value="TreeGrafter"/>
</dbReference>
<evidence type="ECO:0000256" key="4">
    <source>
        <dbReference type="ARBA" id="ARBA00022448"/>
    </source>
</evidence>
<evidence type="ECO:0000313" key="13">
    <source>
        <dbReference type="Proteomes" id="UP000325315"/>
    </source>
</evidence>
<keyword evidence="13" id="KW-1185">Reference proteome</keyword>
<evidence type="ECO:0000256" key="6">
    <source>
        <dbReference type="ARBA" id="ARBA00022701"/>
    </source>
</evidence>
<dbReference type="Proteomes" id="UP000325315">
    <property type="component" value="Unassembled WGS sequence"/>
</dbReference>
<gene>
    <name evidence="12" type="primary">dlc-1</name>
    <name evidence="12" type="ORF">EPI10_034525</name>
</gene>
<dbReference type="Gene3D" id="3.30.740.10">
    <property type="entry name" value="Protein Inhibitor Of Neuronal Nitric Oxide Synthase"/>
    <property type="match status" value="1"/>
</dbReference>
<evidence type="ECO:0000256" key="5">
    <source>
        <dbReference type="ARBA" id="ARBA00022490"/>
    </source>
</evidence>
<dbReference type="GO" id="GO:0005868">
    <property type="term" value="C:cytoplasmic dynein complex"/>
    <property type="evidence" value="ECO:0007669"/>
    <property type="project" value="TreeGrafter"/>
</dbReference>
<dbReference type="SMART" id="SM01375">
    <property type="entry name" value="Dynein_light"/>
    <property type="match status" value="1"/>
</dbReference>
<keyword evidence="4" id="KW-0813">Transport</keyword>
<dbReference type="GO" id="GO:0005874">
    <property type="term" value="C:microtubule"/>
    <property type="evidence" value="ECO:0007669"/>
    <property type="project" value="UniProtKB-KW"/>
</dbReference>
<evidence type="ECO:0000313" key="12">
    <source>
        <dbReference type="EMBL" id="KAA3449437.1"/>
    </source>
</evidence>
<dbReference type="Pfam" id="PF01221">
    <property type="entry name" value="Dynein_light"/>
    <property type="match status" value="1"/>
</dbReference>
<comment type="subcellular location">
    <subcellularLocation>
        <location evidence="2">Cytoplasm</location>
        <location evidence="2">Cytoskeleton</location>
    </subcellularLocation>
    <subcellularLocation>
        <location evidence="1">Nucleus</location>
    </subcellularLocation>
</comment>
<sequence length="199" mass="21799">MSTEAEKRSTTGALTVKQRKIDELKPSPALMQNPKNADMKDDMQKEAVNIAISAFENNNIEKDVAEYIKKEFDKKREPTWHCIVGRNFVTNDLTSLAAFILPSSISSLHFERKPGRNGGLTSSSIIELLGIKPGGTGTATLTLSPLKEHLDCSIFPLGGKPVSTSEPIAIDELRATKPALQTSFLRFGYFGNCLNFIIG</sequence>
<dbReference type="InterPro" id="IPR001372">
    <property type="entry name" value="Dynein_light_chain_typ-1/2"/>
</dbReference>
<accession>A0A5B6TXS5</accession>
<dbReference type="EMBL" id="SMMG02000187">
    <property type="protein sequence ID" value="KAA3449437.1"/>
    <property type="molecule type" value="Genomic_DNA"/>
</dbReference>
<evidence type="ECO:0000256" key="3">
    <source>
        <dbReference type="ARBA" id="ARBA00015062"/>
    </source>
</evidence>
<reference evidence="13" key="1">
    <citation type="journal article" date="2019" name="Plant Biotechnol. J.">
        <title>Genome sequencing of the Australian wild diploid species Gossypium australe highlights disease resistance and delayed gland morphogenesis.</title>
        <authorList>
            <person name="Cai Y."/>
            <person name="Cai X."/>
            <person name="Wang Q."/>
            <person name="Wang P."/>
            <person name="Zhang Y."/>
            <person name="Cai C."/>
            <person name="Xu Y."/>
            <person name="Wang K."/>
            <person name="Zhou Z."/>
            <person name="Wang C."/>
            <person name="Geng S."/>
            <person name="Li B."/>
            <person name="Dong Q."/>
            <person name="Hou Y."/>
            <person name="Wang H."/>
            <person name="Ai P."/>
            <person name="Liu Z."/>
            <person name="Yi F."/>
            <person name="Sun M."/>
            <person name="An G."/>
            <person name="Cheng J."/>
            <person name="Zhang Y."/>
            <person name="Shi Q."/>
            <person name="Xie Y."/>
            <person name="Shi X."/>
            <person name="Chang Y."/>
            <person name="Huang F."/>
            <person name="Chen Y."/>
            <person name="Hong S."/>
            <person name="Mi L."/>
            <person name="Sun Q."/>
            <person name="Zhang L."/>
            <person name="Zhou B."/>
            <person name="Peng R."/>
            <person name="Zhang X."/>
            <person name="Liu F."/>
        </authorList>
    </citation>
    <scope>NUCLEOTIDE SEQUENCE [LARGE SCALE GENOMIC DNA]</scope>
    <source>
        <strain evidence="13">cv. PA1801</strain>
    </source>
</reference>
<dbReference type="GO" id="GO:0007017">
    <property type="term" value="P:microtubule-based process"/>
    <property type="evidence" value="ECO:0007669"/>
    <property type="project" value="InterPro"/>
</dbReference>
<name>A0A5B6TXS5_9ROSI</name>
<evidence type="ECO:0000256" key="2">
    <source>
        <dbReference type="ARBA" id="ARBA00004245"/>
    </source>
</evidence>
<dbReference type="PANTHER" id="PTHR11886">
    <property type="entry name" value="DYNEIN LIGHT CHAIN"/>
    <property type="match status" value="1"/>
</dbReference>
<evidence type="ECO:0000256" key="11">
    <source>
        <dbReference type="SAM" id="MobiDB-lite"/>
    </source>
</evidence>
<keyword evidence="7" id="KW-0509">mRNA transport</keyword>
<keyword evidence="9" id="KW-0206">Cytoskeleton</keyword>
<dbReference type="FunFam" id="3.30.740.10:FF:000005">
    <property type="entry name" value="Dynein light chain"/>
    <property type="match status" value="1"/>
</dbReference>
<keyword evidence="6" id="KW-0493">Microtubule</keyword>
<keyword evidence="8" id="KW-0653">Protein transport</keyword>
<feature type="region of interest" description="Disordered" evidence="11">
    <location>
        <begin position="1"/>
        <end position="38"/>
    </location>
</feature>
<dbReference type="AlphaFoldDB" id="A0A5B6TXS5"/>
<dbReference type="GO" id="GO:0005634">
    <property type="term" value="C:nucleus"/>
    <property type="evidence" value="ECO:0007669"/>
    <property type="project" value="UniProtKB-SubCell"/>
</dbReference>
<dbReference type="GO" id="GO:0051028">
    <property type="term" value="P:mRNA transport"/>
    <property type="evidence" value="ECO:0007669"/>
    <property type="project" value="UniProtKB-KW"/>
</dbReference>
<keyword evidence="5" id="KW-0963">Cytoplasm</keyword>
<evidence type="ECO:0000256" key="1">
    <source>
        <dbReference type="ARBA" id="ARBA00004123"/>
    </source>
</evidence>
<keyword evidence="10" id="KW-0539">Nucleus</keyword>
<dbReference type="OrthoDB" id="10033309at2759"/>
<evidence type="ECO:0000256" key="9">
    <source>
        <dbReference type="ARBA" id="ARBA00023212"/>
    </source>
</evidence>
<comment type="caution">
    <text evidence="12">The sequence shown here is derived from an EMBL/GenBank/DDBJ whole genome shotgun (WGS) entry which is preliminary data.</text>
</comment>
<dbReference type="SUPFAM" id="SSF54648">
    <property type="entry name" value="DLC"/>
    <property type="match status" value="1"/>
</dbReference>
<dbReference type="PANTHER" id="PTHR11886:SF35">
    <property type="entry name" value="DYNEIN LIGHT CHAIN"/>
    <property type="match status" value="1"/>
</dbReference>